<dbReference type="InterPro" id="IPR000160">
    <property type="entry name" value="GGDEF_dom"/>
</dbReference>
<proteinExistence type="predicted"/>
<evidence type="ECO:0000313" key="4">
    <source>
        <dbReference type="EMBL" id="BBL70497.1"/>
    </source>
</evidence>
<evidence type="ECO:0000313" key="5">
    <source>
        <dbReference type="Proteomes" id="UP000824988"/>
    </source>
</evidence>
<dbReference type="PROSITE" id="PS50883">
    <property type="entry name" value="EAL"/>
    <property type="match status" value="1"/>
</dbReference>
<dbReference type="AlphaFoldDB" id="A0A8D4VPX5"/>
<dbReference type="CDD" id="cd01949">
    <property type="entry name" value="GGDEF"/>
    <property type="match status" value="1"/>
</dbReference>
<dbReference type="Pfam" id="PF00990">
    <property type="entry name" value="GGDEF"/>
    <property type="match status" value="1"/>
</dbReference>
<evidence type="ECO:0000256" key="1">
    <source>
        <dbReference type="ARBA" id="ARBA00001946"/>
    </source>
</evidence>
<dbReference type="CDD" id="cd01948">
    <property type="entry name" value="EAL"/>
    <property type="match status" value="1"/>
</dbReference>
<dbReference type="SMART" id="SM00052">
    <property type="entry name" value="EAL"/>
    <property type="match status" value="1"/>
</dbReference>
<protein>
    <submittedName>
        <fullName evidence="4">Uncharacterized protein</fullName>
    </submittedName>
</protein>
<gene>
    <name evidence="4" type="ORF">MoryE10_11030</name>
</gene>
<dbReference type="Pfam" id="PF00563">
    <property type="entry name" value="EAL"/>
    <property type="match status" value="1"/>
</dbReference>
<dbReference type="InterPro" id="IPR050706">
    <property type="entry name" value="Cyclic-di-GMP_PDE-like"/>
</dbReference>
<reference evidence="4" key="1">
    <citation type="submission" date="2019-06" db="EMBL/GenBank/DDBJ databases">
        <title>Complete genome sequence of Methylogaea oryzae strain JCM16910.</title>
        <authorList>
            <person name="Asakawa S."/>
        </authorList>
    </citation>
    <scope>NUCLEOTIDE SEQUENCE</scope>
    <source>
        <strain evidence="4">E10</strain>
    </source>
</reference>
<dbReference type="SMART" id="SM00267">
    <property type="entry name" value="GGDEF"/>
    <property type="match status" value="1"/>
</dbReference>
<name>A0A8D4VPX5_9GAMM</name>
<dbReference type="PANTHER" id="PTHR33121:SF23">
    <property type="entry name" value="CYCLIC DI-GMP PHOSPHODIESTERASE PDEB"/>
    <property type="match status" value="1"/>
</dbReference>
<evidence type="ECO:0000259" key="2">
    <source>
        <dbReference type="PROSITE" id="PS50883"/>
    </source>
</evidence>
<dbReference type="KEGG" id="moz:MoryE10_11030"/>
<keyword evidence="5" id="KW-1185">Reference proteome</keyword>
<dbReference type="InterPro" id="IPR001633">
    <property type="entry name" value="EAL_dom"/>
</dbReference>
<evidence type="ECO:0000259" key="3">
    <source>
        <dbReference type="PROSITE" id="PS50887"/>
    </source>
</evidence>
<feature type="domain" description="GGDEF" evidence="3">
    <location>
        <begin position="343"/>
        <end position="477"/>
    </location>
</feature>
<comment type="cofactor">
    <cofactor evidence="1">
        <name>Mg(2+)</name>
        <dbReference type="ChEBI" id="CHEBI:18420"/>
    </cofactor>
</comment>
<dbReference type="GO" id="GO:0071111">
    <property type="term" value="F:cyclic-guanylate-specific phosphodiesterase activity"/>
    <property type="evidence" value="ECO:0007669"/>
    <property type="project" value="InterPro"/>
</dbReference>
<dbReference type="NCBIfam" id="TIGR00254">
    <property type="entry name" value="GGDEF"/>
    <property type="match status" value="1"/>
</dbReference>
<dbReference type="FunFam" id="3.30.70.270:FF:000001">
    <property type="entry name" value="Diguanylate cyclase domain protein"/>
    <property type="match status" value="1"/>
</dbReference>
<dbReference type="PANTHER" id="PTHR33121">
    <property type="entry name" value="CYCLIC DI-GMP PHOSPHODIESTERASE PDEF"/>
    <property type="match status" value="1"/>
</dbReference>
<organism evidence="4 5">
    <name type="scientific">Methylogaea oryzae</name>
    <dbReference type="NCBI Taxonomy" id="1295382"/>
    <lineage>
        <taxon>Bacteria</taxon>
        <taxon>Pseudomonadati</taxon>
        <taxon>Pseudomonadota</taxon>
        <taxon>Gammaproteobacteria</taxon>
        <taxon>Methylococcales</taxon>
        <taxon>Methylococcaceae</taxon>
        <taxon>Methylogaea</taxon>
    </lineage>
</organism>
<sequence length="735" mass="83221">MVPHPAGILPSIDIHGLPAELIPDHLEQLRLAMMERFAALSESQSRTRAFGQYITHMINDMHDDVVGELTRALDQAEGQDEVCEILQQVLVRCEMLQQGIELLSNERQRQWHKNGDFIRKAMLYFNQTVEDLASTIVSKDLLERQGKVLESIILSHERISQWKDFVQEILGDFHSIFPFDFFFIAFAEENGLTLYVYYMGDYAEDERRAARELLSVEMLNQLQLPVDAALDVEEFQVMERRRRTQVSDVEMITVAVPEHAPKLAGMLGVAYATSMSHSPQEAAIIRSILSVMVMVVGSSKALSRTMSELEYHSVHDPLTGLHNRRYFSDMLEYEIGRSERHGHEFCLLFCDLDDFKDINDSYGHLMGDQALCAIGEALKAGTRKGDVVARMGGDEFALILTETRPENALQVGEKLRSAIRNIRFDAPDGKHFHITVSIGLIAYPRDAQTITDIMAGVDTALYRAKGLGKDGVCNFDGLGDNVRTVRDTRNFAETLREALSDQRVVPFFQPILETATGRIHGFETLARILNKDGTTTAAGAFIDTINKYGLGRDLDRCMIHKTFEEMRRKLHVQDGLRVFINLSPQEIQGRNILSFAERLCEEMALSPSQVVFEITEQDAISDMTHMRRFLTNLRASGFAFALDDFGSGYNSFHYLRELHFEYVKIDGAFVRNIINSKVDYALVNHLTHLCRDLGMLTIGEFVEGPEILAAMRDIGIDFAQGYFLGMPLPEIRKEN</sequence>
<dbReference type="EMBL" id="AP019782">
    <property type="protein sequence ID" value="BBL70497.1"/>
    <property type="molecule type" value="Genomic_DNA"/>
</dbReference>
<feature type="domain" description="EAL" evidence="2">
    <location>
        <begin position="488"/>
        <end position="735"/>
    </location>
</feature>
<dbReference type="PROSITE" id="PS50887">
    <property type="entry name" value="GGDEF"/>
    <property type="match status" value="1"/>
</dbReference>
<dbReference type="Proteomes" id="UP000824988">
    <property type="component" value="Chromosome"/>
</dbReference>
<accession>A0A8D4VPX5</accession>